<dbReference type="InterPro" id="IPR044048">
    <property type="entry name" value="Big_12"/>
</dbReference>
<dbReference type="InterPro" id="IPR025282">
    <property type="entry name" value="DUF4214"/>
</dbReference>
<dbReference type="InterPro" id="IPR011049">
    <property type="entry name" value="Serralysin-like_metalloprot_C"/>
</dbReference>
<dbReference type="GO" id="GO:0005509">
    <property type="term" value="F:calcium ion binding"/>
    <property type="evidence" value="ECO:0007669"/>
    <property type="project" value="InterPro"/>
</dbReference>
<dbReference type="Pfam" id="PF13946">
    <property type="entry name" value="DUF4214"/>
    <property type="match status" value="2"/>
</dbReference>
<dbReference type="RefSeq" id="WP_093388003.1">
    <property type="nucleotide sequence ID" value="NZ_FOTW01000011.1"/>
</dbReference>
<dbReference type="Proteomes" id="UP000199470">
    <property type="component" value="Unassembled WGS sequence"/>
</dbReference>
<organism evidence="5 6">
    <name type="scientific">Rugamonas rubra</name>
    <dbReference type="NCBI Taxonomy" id="758825"/>
    <lineage>
        <taxon>Bacteria</taxon>
        <taxon>Pseudomonadati</taxon>
        <taxon>Pseudomonadota</taxon>
        <taxon>Betaproteobacteria</taxon>
        <taxon>Burkholderiales</taxon>
        <taxon>Oxalobacteraceae</taxon>
        <taxon>Telluria group</taxon>
        <taxon>Rugamonas</taxon>
    </lineage>
</organism>
<dbReference type="Gene3D" id="2.150.10.10">
    <property type="entry name" value="Serralysin-like metalloprotease, C-terminal"/>
    <property type="match status" value="2"/>
</dbReference>
<dbReference type="EMBL" id="FOTW01000011">
    <property type="protein sequence ID" value="SFM05958.1"/>
    <property type="molecule type" value="Genomic_DNA"/>
</dbReference>
<dbReference type="InterPro" id="IPR013783">
    <property type="entry name" value="Ig-like_fold"/>
</dbReference>
<dbReference type="OrthoDB" id="8689919at2"/>
<dbReference type="Pfam" id="PF17963">
    <property type="entry name" value="Big_9"/>
    <property type="match status" value="1"/>
</dbReference>
<dbReference type="Pfam" id="PF00353">
    <property type="entry name" value="HemolysinCabind"/>
    <property type="match status" value="3"/>
</dbReference>
<feature type="domain" description="Bacterial Ig-like" evidence="4">
    <location>
        <begin position="831"/>
        <end position="932"/>
    </location>
</feature>
<reference evidence="5 6" key="1">
    <citation type="submission" date="2016-10" db="EMBL/GenBank/DDBJ databases">
        <authorList>
            <person name="de Groot N.N."/>
        </authorList>
    </citation>
    <scope>NUCLEOTIDE SEQUENCE [LARGE SCALE GENOMIC DNA]</scope>
    <source>
        <strain evidence="5 6">ATCC 43154</strain>
    </source>
</reference>
<name>A0A1I4MRT3_9BURK</name>
<feature type="domain" description="DUF4214" evidence="2">
    <location>
        <begin position="1812"/>
        <end position="1885"/>
    </location>
</feature>
<feature type="domain" description="Bacterial Ig-like" evidence="4">
    <location>
        <begin position="629"/>
        <end position="728"/>
    </location>
</feature>
<evidence type="ECO:0000313" key="6">
    <source>
        <dbReference type="Proteomes" id="UP000199470"/>
    </source>
</evidence>
<proteinExistence type="predicted"/>
<accession>A0A1I4MRT3</accession>
<dbReference type="PROSITE" id="PS00330">
    <property type="entry name" value="HEMOLYSIN_CALCIUM"/>
    <property type="match status" value="1"/>
</dbReference>
<dbReference type="InterPro" id="IPR036278">
    <property type="entry name" value="Sialidase_sf"/>
</dbReference>
<evidence type="ECO:0000313" key="5">
    <source>
        <dbReference type="EMBL" id="SFM05958.1"/>
    </source>
</evidence>
<dbReference type="SUPFAM" id="SSF51120">
    <property type="entry name" value="beta-Roll"/>
    <property type="match status" value="2"/>
</dbReference>
<feature type="domain" description="Bacterial Ig-like" evidence="4">
    <location>
        <begin position="1340"/>
        <end position="1440"/>
    </location>
</feature>
<dbReference type="Gene3D" id="2.60.40.1220">
    <property type="match status" value="1"/>
</dbReference>
<dbReference type="PANTHER" id="PTHR34677">
    <property type="match status" value="1"/>
</dbReference>
<dbReference type="Gene3D" id="2.60.40.10">
    <property type="entry name" value="Immunoglobulins"/>
    <property type="match status" value="1"/>
</dbReference>
<sequence length="2101" mass="207520">MQAIDKQAIPPQPWSALAAGWSMRPQGLGAAPGAYAAAAPSTVFGFDDMTTGNTWPGMGDFSLAVTQTVGQDVLTLTAPGGRGLVNDGASLGIGDIANFSGKFFAVDSSNGYPASVTLALDGWRTFDLSGFHFADLDGGGRSYILTTSKGSQSFYFDGDPYYASVQRFNSDILRGVTSVTIRAEGGMPASIALDDVELSNLSPRNTAPVFAGASTLNVQQDAAATSFADLLHVVDGDAGQHLGWYPGSNPGHGRLYFAGGVGATGGGDIAPVGTFTYTPAAGYIGTDSFVVRVSDGYSVTERTISVNVAPATPGAPDLAAAGDSGASDSDNLTAATSLAFAGSSAAGDSASTVRVFLDVDGNGAYDAGTDRGASATVANGGWSVAGLDTAGLADGHYRVYAQLSSASGGLSSALSGPLELTLDRTAPGAIGQLALSADSGADAADFVTNAPAQTVRAVLSAPLAAGEHVWGSLDDGAHWSDVSAYVSGATLAWNDVTLAGSGTLLLRVGDAAGNLGAVARQVYVLDSTAPTATLLVGDSELTGAETTTLTITFSEAVADLALDDLNVTNGTLSGLASGDGGTTWHATLTPPPGQNSANNVVTLNLAGVHDQAGNGGSGSAGSNSYAVHTVVPTATITLSDTALKLGDSATVEIVFSEAVAGFSLADLTAGGATLGDLSTADDIHWRATLTPNADATLAGQVLRLDNTGLVNGGGNAGVGHTDSASYAVDTVRPNAVVSVADALLTCERGSVLTIRFAEAVSGLGKAALQVGGASVGELTSADGGLSWTATLTPNAGQDGGGHVVTLDQSGVFDLAGNAGQGSVASNAYAVDTTRPGATLTLAADALKAGQSGQLSIAFSEAVSGFDGSALALAGGSLSGLATTDGGATWRATYTPAADATLADVQITLDMAGVADLHGNHGAGVAASNHFAVDTLRPSAGIVVADAALAAGESSRVDITFSEAVEQFDLADLAADHGTLSQLSTSDHIHWSATLTPTAGQNSAANHVTLLGAGLRDAGGNAGLDASSNAYALDSAAPTASIVVDQAQLAAGQSARVTISFSEAVAGFDNADLSVANGSLSAVASVDGGITWTATLTPTPNLAAAHNVVTLANAGLRDLAGNAGAGHTESNAYAVDTRVPSATITLDDRALTIGDSATLTIVFSEPVHGLDNSALTLANGTLDTLVSADGGLTWSATLTPAAGLSAADNVVRLDNSRVVNGAGTAGVGHTDSPTYTVDTERPHASVVVADATLLAGQSTLVSISFNERVVGLELADLSVANGTLSGLSTSDGGQHWSATLTPSAATSDASNLVRLDQAGVVDLAGNAGQGGADSNNYAVSTVRPGASIVVAESALAAGKTSLVTITFSEAVSGFDNADLVVGHGTLSAVQSSDGGVTWSATLTAADGPYSGANVVALNAAGLHNGAGNSGLGVVNSNAYAVGTPPAPAPTPAPGVPSVVDGAAVVTVVATDPQTGQHTQTVTVAPVPAGRPDDAGTPNTHLADIPLGIAGSGTGGTTLSVALPTGSGLQAQGAVALLGAAQAAQALNAGIAQHAAADAGAALEGQGAAFLQSLAATTQLQVLSLTPTAAAGAGPQTIHLNGSSSTPPAGGAPNATAIGLVLDATQMAAGSVVELNNVDFAAVVGAATLRGGAGQNYVVGDGAAQNIFLGADDDRLFGGGGDDLLGSAGGDDYLDGGADRDTVVGGVGNDSLLGGSGDDLLQAGRSSQGAWTFRLAADGTLSAQHQTALFAPAAGETLSRAELNGASAELTFLAAKPGQLAELALLYHAAFGRVADLGGLNFWLHSGASSAQVADAFLASAEWQGGAQARLDDGAFVEQLYQQVLGRAADAGGQQYWLAALRGQAGQPAVERAQLVLDFALSAEHRAKLGGGAGLAVAAAAPAGENGWIAGAGDNRLDGGAGNDTLVGGDGVDTAVYAGKLAGYRLVLGGDGAFKVVDKANGDVDTLSGIEQGAFADGSVDLSFSQAGTAALKTVGLMYQAVLDRAADMDGLAAWVQHFAGADMLAANFAASAEFQARYNRLDDNAFVKALYGNSGLSDNAAGGASHWTEFLGTHTRAELVGAWVAQQDVVGAQFSGTGLWLL</sequence>
<evidence type="ECO:0008006" key="7">
    <source>
        <dbReference type="Google" id="ProtNLM"/>
    </source>
</evidence>
<dbReference type="Pfam" id="PF19078">
    <property type="entry name" value="Big_12"/>
    <property type="match status" value="9"/>
</dbReference>
<feature type="domain" description="Bacterial Ig-like" evidence="4">
    <location>
        <begin position="1033"/>
        <end position="1134"/>
    </location>
</feature>
<feature type="domain" description="Bacterial Ig-like" evidence="4">
    <location>
        <begin position="1237"/>
        <end position="1338"/>
    </location>
</feature>
<evidence type="ECO:0000256" key="1">
    <source>
        <dbReference type="ARBA" id="ARBA00022729"/>
    </source>
</evidence>
<dbReference type="InterPro" id="IPR001343">
    <property type="entry name" value="Hemolysn_Ca-bd"/>
</dbReference>
<feature type="domain" description="Bacterial Ig-like" evidence="3">
    <location>
        <begin position="315"/>
        <end position="423"/>
    </location>
</feature>
<evidence type="ECO:0000259" key="3">
    <source>
        <dbReference type="Pfam" id="PF19077"/>
    </source>
</evidence>
<gene>
    <name evidence="5" type="ORF">SAMN02982985_02588</name>
</gene>
<feature type="domain" description="DUF4214" evidence="2">
    <location>
        <begin position="2024"/>
        <end position="2080"/>
    </location>
</feature>
<feature type="domain" description="Bacterial Ig-like" evidence="4">
    <location>
        <begin position="729"/>
        <end position="830"/>
    </location>
</feature>
<feature type="domain" description="Bacterial Ig-like" evidence="4">
    <location>
        <begin position="933"/>
        <end position="1030"/>
    </location>
</feature>
<feature type="domain" description="Bacterial Ig-like" evidence="4">
    <location>
        <begin position="1135"/>
        <end position="1236"/>
    </location>
</feature>
<dbReference type="Gene3D" id="2.60.40.3440">
    <property type="match status" value="1"/>
</dbReference>
<dbReference type="InterPro" id="IPR014755">
    <property type="entry name" value="Cu-Rt/internalin_Ig-like"/>
</dbReference>
<evidence type="ECO:0000259" key="4">
    <source>
        <dbReference type="Pfam" id="PF19078"/>
    </source>
</evidence>
<dbReference type="STRING" id="758825.SAMN02982985_02588"/>
<dbReference type="InterPro" id="IPR018511">
    <property type="entry name" value="Hemolysin-typ_Ca-bd_CS"/>
</dbReference>
<protein>
    <recommendedName>
        <fullName evidence="7">DUF4214 domain-containing protein</fullName>
    </recommendedName>
</protein>
<dbReference type="Pfam" id="PF19077">
    <property type="entry name" value="Big_13"/>
    <property type="match status" value="1"/>
</dbReference>
<dbReference type="SUPFAM" id="SSF110296">
    <property type="entry name" value="Oligoxyloglucan reducing end-specific cellobiohydrolase"/>
    <property type="match status" value="1"/>
</dbReference>
<dbReference type="InterPro" id="IPR044016">
    <property type="entry name" value="Big_13"/>
</dbReference>
<keyword evidence="1" id="KW-0732">Signal</keyword>
<keyword evidence="6" id="KW-1185">Reference proteome</keyword>
<dbReference type="PRINTS" id="PR00313">
    <property type="entry name" value="CABNDNGRPT"/>
</dbReference>
<dbReference type="PANTHER" id="PTHR34677:SF3">
    <property type="entry name" value="BACTERIAL IG-LIKE DOMAIN-CONTAINING PROTEIN"/>
    <property type="match status" value="1"/>
</dbReference>
<evidence type="ECO:0000259" key="2">
    <source>
        <dbReference type="Pfam" id="PF13946"/>
    </source>
</evidence>
<feature type="domain" description="Bacterial Ig-like" evidence="4">
    <location>
        <begin position="526"/>
        <end position="627"/>
    </location>
</feature>
<dbReference type="SUPFAM" id="SSF50939">
    <property type="entry name" value="Sialidases"/>
    <property type="match status" value="1"/>
</dbReference>